<dbReference type="Proteomes" id="UP000285120">
    <property type="component" value="Unassembled WGS sequence"/>
</dbReference>
<keyword evidence="2" id="KW-0560">Oxidoreductase</keyword>
<dbReference type="Gene3D" id="3.40.50.720">
    <property type="entry name" value="NAD(P)-binding Rossmann-like Domain"/>
    <property type="match status" value="1"/>
</dbReference>
<dbReference type="SUPFAM" id="SSF51735">
    <property type="entry name" value="NAD(P)-binding Rossmann-fold domains"/>
    <property type="match status" value="1"/>
</dbReference>
<accession>A0A419V6J7</accession>
<dbReference type="AlphaFoldDB" id="A0A419V6J7"/>
<protein>
    <recommendedName>
        <fullName evidence="6">Short-subunit dehydrogenase</fullName>
    </recommendedName>
</protein>
<dbReference type="PANTHER" id="PTHR44196:SF1">
    <property type="entry name" value="DEHYDROGENASE_REDUCTASE SDR FAMILY MEMBER 7B"/>
    <property type="match status" value="1"/>
</dbReference>
<dbReference type="OrthoDB" id="9793345at2"/>
<reference evidence="4 5" key="1">
    <citation type="submission" date="2018-09" db="EMBL/GenBank/DDBJ databases">
        <title>Genomic Encyclopedia of Archaeal and Bacterial Type Strains, Phase II (KMG-II): from individual species to whole genera.</title>
        <authorList>
            <person name="Goeker M."/>
        </authorList>
    </citation>
    <scope>NUCLEOTIDE SEQUENCE [LARGE SCALE GENOMIC DNA]</scope>
    <source>
        <strain evidence="4 5">DSM 17008</strain>
    </source>
</reference>
<name>A0A419V6J7_9BACL</name>
<dbReference type="PROSITE" id="PS00061">
    <property type="entry name" value="ADH_SHORT"/>
    <property type="match status" value="1"/>
</dbReference>
<comment type="similarity">
    <text evidence="1 3">Belongs to the short-chain dehydrogenases/reductases (SDR) family.</text>
</comment>
<evidence type="ECO:0000256" key="1">
    <source>
        <dbReference type="ARBA" id="ARBA00006484"/>
    </source>
</evidence>
<dbReference type="InterPro" id="IPR036291">
    <property type="entry name" value="NAD(P)-bd_dom_sf"/>
</dbReference>
<sequence>MLQRLSASERHFLYDILHLLLFSFDAVSLFLIRDDTIVVHIMFHRGGVVKQIKTAEIMLPGKKDESMKIEKTVVITGAGSGLGRYISIESAKRGYYPILVGRSGEKLRSVQRELVDLGVPSDIEEADIRNHTDNKRASEAVLNRTKKIDVLINNAGAGFFAEADSLSYEKARQMLEVNLLGLIDWTSFFLPALKEQQNGRIINIGSMAGRIATPKASAYAASKAGVIAYSNALRMELKPHRVSIMTVNTGPVKTPFSNKADPTGEYEKSVKRLAIRPDKLARTIVKNMETRTREINLPGYMNKAAVMYSLFPKTVEQLGKRQFMKK</sequence>
<dbReference type="InterPro" id="IPR002347">
    <property type="entry name" value="SDR_fam"/>
</dbReference>
<evidence type="ECO:0000256" key="2">
    <source>
        <dbReference type="ARBA" id="ARBA00023002"/>
    </source>
</evidence>
<dbReference type="EMBL" id="RAPK01000007">
    <property type="protein sequence ID" value="RKD75471.1"/>
    <property type="molecule type" value="Genomic_DNA"/>
</dbReference>
<gene>
    <name evidence="4" type="ORF">ATL39_1170</name>
</gene>
<dbReference type="PRINTS" id="PR00080">
    <property type="entry name" value="SDRFAMILY"/>
</dbReference>
<dbReference type="GO" id="GO:0016020">
    <property type="term" value="C:membrane"/>
    <property type="evidence" value="ECO:0007669"/>
    <property type="project" value="TreeGrafter"/>
</dbReference>
<proteinExistence type="inferred from homology"/>
<dbReference type="GO" id="GO:0016491">
    <property type="term" value="F:oxidoreductase activity"/>
    <property type="evidence" value="ECO:0007669"/>
    <property type="project" value="UniProtKB-KW"/>
</dbReference>
<dbReference type="PANTHER" id="PTHR44196">
    <property type="entry name" value="DEHYDROGENASE/REDUCTASE SDR FAMILY MEMBER 7B"/>
    <property type="match status" value="1"/>
</dbReference>
<evidence type="ECO:0000313" key="4">
    <source>
        <dbReference type="EMBL" id="RKD75471.1"/>
    </source>
</evidence>
<dbReference type="Pfam" id="PF00106">
    <property type="entry name" value="adh_short"/>
    <property type="match status" value="1"/>
</dbReference>
<organism evidence="4 5">
    <name type="scientific">Sinobaca qinghaiensis</name>
    <dbReference type="NCBI Taxonomy" id="342944"/>
    <lineage>
        <taxon>Bacteria</taxon>
        <taxon>Bacillati</taxon>
        <taxon>Bacillota</taxon>
        <taxon>Bacilli</taxon>
        <taxon>Bacillales</taxon>
        <taxon>Sporolactobacillaceae</taxon>
        <taxon>Sinobaca</taxon>
    </lineage>
</organism>
<dbReference type="InterPro" id="IPR020904">
    <property type="entry name" value="Sc_DH/Rdtase_CS"/>
</dbReference>
<evidence type="ECO:0000313" key="5">
    <source>
        <dbReference type="Proteomes" id="UP000285120"/>
    </source>
</evidence>
<keyword evidence="5" id="KW-1185">Reference proteome</keyword>
<dbReference type="PRINTS" id="PR00081">
    <property type="entry name" value="GDHRDH"/>
</dbReference>
<evidence type="ECO:0000256" key="3">
    <source>
        <dbReference type="RuleBase" id="RU000363"/>
    </source>
</evidence>
<comment type="caution">
    <text evidence="4">The sequence shown here is derived from an EMBL/GenBank/DDBJ whole genome shotgun (WGS) entry which is preliminary data.</text>
</comment>
<evidence type="ECO:0008006" key="6">
    <source>
        <dbReference type="Google" id="ProtNLM"/>
    </source>
</evidence>